<feature type="transmembrane region" description="Helical" evidence="1">
    <location>
        <begin position="84"/>
        <end position="110"/>
    </location>
</feature>
<evidence type="ECO:0000313" key="2">
    <source>
        <dbReference type="EMBL" id="MFF3672217.1"/>
    </source>
</evidence>
<dbReference type="RefSeq" id="WP_387418379.1">
    <property type="nucleotide sequence ID" value="NZ_JBIASD010000075.1"/>
</dbReference>
<proteinExistence type="predicted"/>
<gene>
    <name evidence="2" type="ORF">ACFYXI_42665</name>
</gene>
<name>A0ABW6T4J7_9ACTN</name>
<keyword evidence="1" id="KW-0472">Membrane</keyword>
<protein>
    <recommendedName>
        <fullName evidence="4">Integral membrane protein</fullName>
    </recommendedName>
</protein>
<evidence type="ECO:0000256" key="1">
    <source>
        <dbReference type="SAM" id="Phobius"/>
    </source>
</evidence>
<reference evidence="2 3" key="1">
    <citation type="submission" date="2024-10" db="EMBL/GenBank/DDBJ databases">
        <title>The Natural Products Discovery Center: Release of the First 8490 Sequenced Strains for Exploring Actinobacteria Biosynthetic Diversity.</title>
        <authorList>
            <person name="Kalkreuter E."/>
            <person name="Kautsar S.A."/>
            <person name="Yang D."/>
            <person name="Bader C.D."/>
            <person name="Teijaro C.N."/>
            <person name="Fluegel L."/>
            <person name="Davis C.M."/>
            <person name="Simpson J.R."/>
            <person name="Lauterbach L."/>
            <person name="Steele A.D."/>
            <person name="Gui C."/>
            <person name="Meng S."/>
            <person name="Li G."/>
            <person name="Viehrig K."/>
            <person name="Ye F."/>
            <person name="Su P."/>
            <person name="Kiefer A.F."/>
            <person name="Nichols A."/>
            <person name="Cepeda A.J."/>
            <person name="Yan W."/>
            <person name="Fan B."/>
            <person name="Jiang Y."/>
            <person name="Adhikari A."/>
            <person name="Zheng C.-J."/>
            <person name="Schuster L."/>
            <person name="Cowan T.M."/>
            <person name="Smanski M.J."/>
            <person name="Chevrette M.G."/>
            <person name="De Carvalho L.P.S."/>
            <person name="Shen B."/>
        </authorList>
    </citation>
    <scope>NUCLEOTIDE SEQUENCE [LARGE SCALE GENOMIC DNA]</scope>
    <source>
        <strain evidence="2 3">NPDC002173</strain>
    </source>
</reference>
<accession>A0ABW6T4J7</accession>
<keyword evidence="3" id="KW-1185">Reference proteome</keyword>
<keyword evidence="1" id="KW-0812">Transmembrane</keyword>
<organism evidence="2 3">
    <name type="scientific">Microtetraspora malaysiensis</name>
    <dbReference type="NCBI Taxonomy" id="161358"/>
    <lineage>
        <taxon>Bacteria</taxon>
        <taxon>Bacillati</taxon>
        <taxon>Actinomycetota</taxon>
        <taxon>Actinomycetes</taxon>
        <taxon>Streptosporangiales</taxon>
        <taxon>Streptosporangiaceae</taxon>
        <taxon>Microtetraspora</taxon>
    </lineage>
</organism>
<sequence>MGWAFVVALASWILGFFALFLVTGLIELRECRLDPYTEHESGKCASVSAWASVIANVWLATPLVWVVVMVFLGLARGRWARARWVAGWCVPALPVGALLAQVLVCVLYGLPPA</sequence>
<dbReference type="EMBL" id="JBIASD010000075">
    <property type="protein sequence ID" value="MFF3672217.1"/>
    <property type="molecule type" value="Genomic_DNA"/>
</dbReference>
<comment type="caution">
    <text evidence="2">The sequence shown here is derived from an EMBL/GenBank/DDBJ whole genome shotgun (WGS) entry which is preliminary data.</text>
</comment>
<feature type="transmembrane region" description="Helical" evidence="1">
    <location>
        <begin position="48"/>
        <end position="72"/>
    </location>
</feature>
<keyword evidence="1" id="KW-1133">Transmembrane helix</keyword>
<evidence type="ECO:0000313" key="3">
    <source>
        <dbReference type="Proteomes" id="UP001602013"/>
    </source>
</evidence>
<dbReference type="Proteomes" id="UP001602013">
    <property type="component" value="Unassembled WGS sequence"/>
</dbReference>
<evidence type="ECO:0008006" key="4">
    <source>
        <dbReference type="Google" id="ProtNLM"/>
    </source>
</evidence>